<dbReference type="InterPro" id="IPR036640">
    <property type="entry name" value="ABC1_TM_sf"/>
</dbReference>
<dbReference type="SMART" id="SM00382">
    <property type="entry name" value="AAA"/>
    <property type="match status" value="1"/>
</dbReference>
<dbReference type="CDD" id="cd03228">
    <property type="entry name" value="ABCC_MRP_Like"/>
    <property type="match status" value="1"/>
</dbReference>
<evidence type="ECO:0000259" key="9">
    <source>
        <dbReference type="PROSITE" id="PS50929"/>
    </source>
</evidence>
<evidence type="ECO:0000256" key="4">
    <source>
        <dbReference type="ARBA" id="ARBA00022840"/>
    </source>
</evidence>
<dbReference type="GeneID" id="96998399"/>
<evidence type="ECO:0008006" key="12">
    <source>
        <dbReference type="Google" id="ProtNLM"/>
    </source>
</evidence>
<gene>
    <name evidence="10" type="ORF">HMPREF9709_00391</name>
</gene>
<evidence type="ECO:0000256" key="5">
    <source>
        <dbReference type="ARBA" id="ARBA00022989"/>
    </source>
</evidence>
<dbReference type="GO" id="GO:0016887">
    <property type="term" value="F:ATP hydrolysis activity"/>
    <property type="evidence" value="ECO:0007669"/>
    <property type="project" value="InterPro"/>
</dbReference>
<evidence type="ECO:0000259" key="8">
    <source>
        <dbReference type="PROSITE" id="PS50893"/>
    </source>
</evidence>
<evidence type="ECO:0000256" key="1">
    <source>
        <dbReference type="ARBA" id="ARBA00004651"/>
    </source>
</evidence>
<dbReference type="InterPro" id="IPR003593">
    <property type="entry name" value="AAA+_ATPase"/>
</dbReference>
<keyword evidence="3" id="KW-0547">Nucleotide-binding</keyword>
<dbReference type="InterPro" id="IPR003439">
    <property type="entry name" value="ABC_transporter-like_ATP-bd"/>
</dbReference>
<feature type="transmembrane region" description="Helical" evidence="7">
    <location>
        <begin position="120"/>
        <end position="142"/>
    </location>
</feature>
<keyword evidence="4" id="KW-0067">ATP-binding</keyword>
<dbReference type="SUPFAM" id="SSF52540">
    <property type="entry name" value="P-loop containing nucleoside triphosphate hydrolases"/>
    <property type="match status" value="1"/>
</dbReference>
<keyword evidence="2 7" id="KW-0812">Transmembrane</keyword>
<dbReference type="EMBL" id="AGEI01000011">
    <property type="protein sequence ID" value="EHR35700.1"/>
    <property type="molecule type" value="Genomic_DNA"/>
</dbReference>
<sequence length="537" mass="62108">MKRIFKYAKKYIFELILSSIGAFIFAFGYVMVIFYAFKLLLNLNSISSFDVKMIVFWSISTGIGNAIEHYLGHDIAFKILRDFRILVYKKIRALGPSILDNKDSSKLLQLIGKDIDSIEVFYAHTLVPIIRTITFMIAIFILYLRVNIFMALAITFISMIILILSRNLNLDKIEESSMIYAKENHKMNKLLNQIVNGKDQIIQLGIEEQFFEKIKNKNVDLETYKLEKHKTYNRSNKLINLVYLLGFIIIVYIAKITNNLNKTSLAYLLIYPFIFEPYKSITKLELSLSNGKIAANNLFNFLDEENLIQDGNKSIEKCDNITINALDFSYPNTTNNILENVNLKLAKGEKIGIFGQSGSGKSTLAKVLMRWYPYKFGNIKFDGIELNEICVEDIRKIINYMPQNPDIFSISIRDNLTMFNDKISDEKILDILKKLNLLYRINKLKNGLDTVISKDMFSSGEKQRLDLARSMLTNGQVLILDEPLSNLDTNNEQIVLQYINDNFDGIVIIISHRYEAFSICDSIYEIKDRKIFKKYKK</sequence>
<dbReference type="GO" id="GO:0005886">
    <property type="term" value="C:plasma membrane"/>
    <property type="evidence" value="ECO:0007669"/>
    <property type="project" value="UniProtKB-SubCell"/>
</dbReference>
<dbReference type="InterPro" id="IPR011527">
    <property type="entry name" value="ABC1_TM_dom"/>
</dbReference>
<dbReference type="InterPro" id="IPR039421">
    <property type="entry name" value="Type_1_exporter"/>
</dbReference>
<comment type="subcellular location">
    <subcellularLocation>
        <location evidence="1">Cell membrane</location>
        <topology evidence="1">Multi-pass membrane protein</topology>
    </subcellularLocation>
</comment>
<dbReference type="GO" id="GO:0034040">
    <property type="term" value="F:ATPase-coupled lipid transmembrane transporter activity"/>
    <property type="evidence" value="ECO:0007669"/>
    <property type="project" value="TreeGrafter"/>
</dbReference>
<dbReference type="eggNOG" id="COG1132">
    <property type="taxonomic scope" value="Bacteria"/>
</dbReference>
<organism evidence="10 11">
    <name type="scientific">Helcococcus kunzii ATCC 51366</name>
    <dbReference type="NCBI Taxonomy" id="883114"/>
    <lineage>
        <taxon>Bacteria</taxon>
        <taxon>Bacillati</taxon>
        <taxon>Bacillota</taxon>
        <taxon>Tissierellia</taxon>
        <taxon>Tissierellales</taxon>
        <taxon>Peptoniphilaceae</taxon>
        <taxon>Helcococcus</taxon>
    </lineage>
</organism>
<comment type="caution">
    <text evidence="10">The sequence shown here is derived from an EMBL/GenBank/DDBJ whole genome shotgun (WGS) entry which is preliminary data.</text>
</comment>
<dbReference type="AlphaFoldDB" id="H3NM30"/>
<dbReference type="Pfam" id="PF00005">
    <property type="entry name" value="ABC_tran"/>
    <property type="match status" value="1"/>
</dbReference>
<evidence type="ECO:0000256" key="3">
    <source>
        <dbReference type="ARBA" id="ARBA00022741"/>
    </source>
</evidence>
<proteinExistence type="predicted"/>
<feature type="transmembrane region" description="Helical" evidence="7">
    <location>
        <begin position="148"/>
        <end position="168"/>
    </location>
</feature>
<feature type="transmembrane region" description="Helical" evidence="7">
    <location>
        <begin position="54"/>
        <end position="71"/>
    </location>
</feature>
<evidence type="ECO:0000313" key="10">
    <source>
        <dbReference type="EMBL" id="EHR35700.1"/>
    </source>
</evidence>
<dbReference type="Gene3D" id="3.40.50.300">
    <property type="entry name" value="P-loop containing nucleotide triphosphate hydrolases"/>
    <property type="match status" value="1"/>
</dbReference>
<keyword evidence="11" id="KW-1185">Reference proteome</keyword>
<dbReference type="Gene3D" id="1.20.1560.10">
    <property type="entry name" value="ABC transporter type 1, transmembrane domain"/>
    <property type="match status" value="1"/>
</dbReference>
<dbReference type="GO" id="GO:0005524">
    <property type="term" value="F:ATP binding"/>
    <property type="evidence" value="ECO:0007669"/>
    <property type="project" value="UniProtKB-KW"/>
</dbReference>
<evidence type="ECO:0000256" key="7">
    <source>
        <dbReference type="SAM" id="Phobius"/>
    </source>
</evidence>
<dbReference type="SUPFAM" id="SSF90123">
    <property type="entry name" value="ABC transporter transmembrane region"/>
    <property type="match status" value="1"/>
</dbReference>
<dbReference type="HOGENOM" id="CLU_000604_84_9_9"/>
<dbReference type="GO" id="GO:0140359">
    <property type="term" value="F:ABC-type transporter activity"/>
    <property type="evidence" value="ECO:0007669"/>
    <property type="project" value="InterPro"/>
</dbReference>
<dbReference type="PROSITE" id="PS00211">
    <property type="entry name" value="ABC_TRANSPORTER_1"/>
    <property type="match status" value="1"/>
</dbReference>
<dbReference type="InterPro" id="IPR017871">
    <property type="entry name" value="ABC_transporter-like_CS"/>
</dbReference>
<protein>
    <recommendedName>
        <fullName evidence="12">ABC transporter domain-containing protein</fullName>
    </recommendedName>
</protein>
<evidence type="ECO:0000256" key="6">
    <source>
        <dbReference type="ARBA" id="ARBA00023136"/>
    </source>
</evidence>
<dbReference type="RefSeq" id="WP_005397446.1">
    <property type="nucleotide sequence ID" value="NZ_JH601088.1"/>
</dbReference>
<dbReference type="PANTHER" id="PTHR24221">
    <property type="entry name" value="ATP-BINDING CASSETTE SUB-FAMILY B"/>
    <property type="match status" value="1"/>
</dbReference>
<dbReference type="STRING" id="883114.HMPREF9709_00391"/>
<dbReference type="PROSITE" id="PS50893">
    <property type="entry name" value="ABC_TRANSPORTER_2"/>
    <property type="match status" value="1"/>
</dbReference>
<dbReference type="Pfam" id="PF00664">
    <property type="entry name" value="ABC_membrane"/>
    <property type="match status" value="1"/>
</dbReference>
<feature type="domain" description="ABC transmembrane type-1" evidence="9">
    <location>
        <begin position="15"/>
        <end position="254"/>
    </location>
</feature>
<feature type="transmembrane region" description="Helical" evidence="7">
    <location>
        <begin position="238"/>
        <end position="254"/>
    </location>
</feature>
<feature type="domain" description="ABC transporter" evidence="8">
    <location>
        <begin position="323"/>
        <end position="537"/>
    </location>
</feature>
<evidence type="ECO:0000256" key="2">
    <source>
        <dbReference type="ARBA" id="ARBA00022692"/>
    </source>
</evidence>
<name>H3NM30_9FIRM</name>
<dbReference type="InterPro" id="IPR027417">
    <property type="entry name" value="P-loop_NTPase"/>
</dbReference>
<keyword evidence="6 7" id="KW-0472">Membrane</keyword>
<reference evidence="10 11" key="1">
    <citation type="submission" date="2012-01" db="EMBL/GenBank/DDBJ databases">
        <title>The Genome Sequence of Helcococcus kunzii ATCC 51366.</title>
        <authorList>
            <consortium name="The Broad Institute Genome Sequencing Platform"/>
            <person name="Earl A."/>
            <person name="Ward D."/>
            <person name="Feldgarden M."/>
            <person name="Gevers D."/>
            <person name="Huys G."/>
            <person name="Young S.K."/>
            <person name="Zeng Q."/>
            <person name="Gargeya S."/>
            <person name="Fitzgerald M."/>
            <person name="Haas B."/>
            <person name="Abouelleil A."/>
            <person name="Alvarado L."/>
            <person name="Arachchi H.M."/>
            <person name="Berlin A."/>
            <person name="Chapman S.B."/>
            <person name="Gearin G."/>
            <person name="Goldberg J."/>
            <person name="Griggs A."/>
            <person name="Gujja S."/>
            <person name="Hansen M."/>
            <person name="Heiman D."/>
            <person name="Howarth C."/>
            <person name="Larimer J."/>
            <person name="Lui A."/>
            <person name="MacDonald P.J.P."/>
            <person name="McCowen C."/>
            <person name="Montmayeur A."/>
            <person name="Murphy C."/>
            <person name="Neiman D."/>
            <person name="Pearson M."/>
            <person name="Priest M."/>
            <person name="Roberts A."/>
            <person name="Saif S."/>
            <person name="Shea T."/>
            <person name="Sisk P."/>
            <person name="Stolte C."/>
            <person name="Sykes S."/>
            <person name="Wortman J."/>
            <person name="Nusbaum C."/>
            <person name="Birren B."/>
        </authorList>
    </citation>
    <scope>NUCLEOTIDE SEQUENCE [LARGE SCALE GENOMIC DNA]</scope>
    <source>
        <strain evidence="10 11">ATCC 51366</strain>
    </source>
</reference>
<dbReference type="PANTHER" id="PTHR24221:SF654">
    <property type="entry name" value="ATP-BINDING CASSETTE SUB-FAMILY B MEMBER 6"/>
    <property type="match status" value="1"/>
</dbReference>
<feature type="transmembrane region" description="Helical" evidence="7">
    <location>
        <begin position="12"/>
        <end position="34"/>
    </location>
</feature>
<keyword evidence="5 7" id="KW-1133">Transmembrane helix</keyword>
<dbReference type="Proteomes" id="UP000004191">
    <property type="component" value="Unassembled WGS sequence"/>
</dbReference>
<accession>H3NM30</accession>
<evidence type="ECO:0000313" key="11">
    <source>
        <dbReference type="Proteomes" id="UP000004191"/>
    </source>
</evidence>
<dbReference type="PROSITE" id="PS50929">
    <property type="entry name" value="ABC_TM1F"/>
    <property type="match status" value="1"/>
</dbReference>